<gene>
    <name evidence="3" type="ORF">GW910_03090</name>
</gene>
<evidence type="ECO:0000313" key="4">
    <source>
        <dbReference type="Proteomes" id="UP000768163"/>
    </source>
</evidence>
<evidence type="ECO:0000313" key="3">
    <source>
        <dbReference type="EMBL" id="NCN65047.1"/>
    </source>
</evidence>
<dbReference type="Pfam" id="PF01458">
    <property type="entry name" value="SUFBD_core"/>
    <property type="match status" value="1"/>
</dbReference>
<evidence type="ECO:0000259" key="2">
    <source>
        <dbReference type="Pfam" id="PF01458"/>
    </source>
</evidence>
<dbReference type="PANTHER" id="PTHR30508">
    <property type="entry name" value="FES CLUSTER ASSEMBLY PROTEIN SUF"/>
    <property type="match status" value="1"/>
</dbReference>
<dbReference type="AlphaFoldDB" id="A0A8J7YUT9"/>
<dbReference type="GO" id="GO:0016226">
    <property type="term" value="P:iron-sulfur cluster assembly"/>
    <property type="evidence" value="ECO:0007669"/>
    <property type="project" value="InterPro"/>
</dbReference>
<proteinExistence type="inferred from homology"/>
<dbReference type="InterPro" id="IPR000825">
    <property type="entry name" value="SUF_FeS_clus_asmbl_SufBD_core"/>
</dbReference>
<dbReference type="InterPro" id="IPR055346">
    <property type="entry name" value="Fe-S_cluster_assembly_SufBD"/>
</dbReference>
<sequence length="406" mass="44126">MIDNNVKLKAQKAKEKKAPLGPDINLWEFSDGAPRYGYLPDVSKLSDGEKKDMVAVGVDASEKNRSGTFVQKDHSVVHSASMQDGLDVMSIDDALKKYGGLTEYFWKAVDPGADKYTAQAELKQTSGYFIKSNKGVKTIFPVQSCLYLASEHLAQNVHNVIIAEEDSELNIITGCSTASHVTSGIHIGISEFYVKKGAKIVFTMIHNWNENVVVRPRSVIIVEEGGTFISNYICMSKTKSLQMYPTVHLNGKNSVARLNSILVAPEGAEMDVGSRVILNAEGSRAEIISRTITKGGKIIARGHLVGNAKNIKAHLECRGLILSDEGYVHAIPELDGNVSDVDMSHEAAVGKIAQAEIEYLMARGLTEDEATSTIVRGFLNVNFEGLPDALKMEIDRAIGPSSVKGM</sequence>
<name>A0A8J7YUT9_9ARCH</name>
<comment type="similarity">
    <text evidence="1">Belongs to the iron-sulfur cluster assembly SufBD family.</text>
</comment>
<evidence type="ECO:0000256" key="1">
    <source>
        <dbReference type="ARBA" id="ARBA00043967"/>
    </source>
</evidence>
<dbReference type="PANTHER" id="PTHR30508:SF1">
    <property type="entry name" value="UPF0051 PROTEIN ABCI8, CHLOROPLASTIC-RELATED"/>
    <property type="match status" value="1"/>
</dbReference>
<organism evidence="3 4">
    <name type="scientific">Candidatus Altarchaeum hamiconexum</name>
    <dbReference type="NCBI Taxonomy" id="1803513"/>
    <lineage>
        <taxon>Archaea</taxon>
        <taxon>Candidatus Altarchaeota</taxon>
        <taxon>Candidatus Altiarchaeia</taxon>
        <taxon>Candidatus Altarchaeales</taxon>
        <taxon>Candidatus Altarchaeaceae</taxon>
        <taxon>Candidatus Altarchaeum</taxon>
    </lineage>
</organism>
<dbReference type="SUPFAM" id="SSF101960">
    <property type="entry name" value="Stabilizer of iron transporter SufD"/>
    <property type="match status" value="1"/>
</dbReference>
<feature type="domain" description="SUF system FeS cluster assembly SufBD core" evidence="2">
    <location>
        <begin position="150"/>
        <end position="378"/>
    </location>
</feature>
<dbReference type="Proteomes" id="UP000768163">
    <property type="component" value="Unassembled WGS sequence"/>
</dbReference>
<dbReference type="EMBL" id="JAACVF010000077">
    <property type="protein sequence ID" value="NCN65047.1"/>
    <property type="molecule type" value="Genomic_DNA"/>
</dbReference>
<comment type="caution">
    <text evidence="3">The sequence shown here is derived from an EMBL/GenBank/DDBJ whole genome shotgun (WGS) entry which is preliminary data.</text>
</comment>
<reference evidence="3" key="1">
    <citation type="submission" date="2019-11" db="EMBL/GenBank/DDBJ databases">
        <title>Lipid analysis of CO2-rich subsurface aquifers suggests an autotrophy-based deep biosphere with lysolipids enriched in CPR bacteria.</title>
        <authorList>
            <person name="Probst A.J."/>
            <person name="Elling F.J."/>
            <person name="Castelle C.J."/>
            <person name="Zhu Q."/>
            <person name="Elvert M."/>
            <person name="Birarda G."/>
            <person name="Holman H.-Y."/>
            <person name="Lane K.R."/>
            <person name="Ladd B."/>
            <person name="Ryan M.C."/>
            <person name="Woyke T."/>
            <person name="Hinrichs K.-U."/>
            <person name="Banfield J.F."/>
        </authorList>
    </citation>
    <scope>NUCLEOTIDE SEQUENCE</scope>
    <source>
        <strain evidence="3">CG_2015-01_33_1645</strain>
    </source>
</reference>
<dbReference type="InterPro" id="IPR037284">
    <property type="entry name" value="SUF_FeS_clus_asmbl_SufBD_sf"/>
</dbReference>
<protein>
    <submittedName>
        <fullName evidence="3">SufD family Fe-S cluster assembly protein</fullName>
    </submittedName>
</protein>
<accession>A0A8J7YUT9</accession>